<dbReference type="InterPro" id="IPR036388">
    <property type="entry name" value="WH-like_DNA-bd_sf"/>
</dbReference>
<dbReference type="Gene3D" id="3.30.950.30">
    <property type="entry name" value="Schlafen, AAA domain"/>
    <property type="match status" value="1"/>
</dbReference>
<proteinExistence type="predicted"/>
<evidence type="ECO:0000313" key="4">
    <source>
        <dbReference type="Proteomes" id="UP000710815"/>
    </source>
</evidence>
<organism evidence="3 4">
    <name type="scientific">Bifidobacterium amazonense</name>
    <dbReference type="NCBI Taxonomy" id="2809027"/>
    <lineage>
        <taxon>Bacteria</taxon>
        <taxon>Bacillati</taxon>
        <taxon>Actinomycetota</taxon>
        <taxon>Actinomycetes</taxon>
        <taxon>Bifidobacteriales</taxon>
        <taxon>Bifidobacteriaceae</taxon>
        <taxon>Bifidobacterium</taxon>
    </lineage>
</organism>
<dbReference type="EMBL" id="JAFEJT020000040">
    <property type="protein sequence ID" value="MCH9276456.1"/>
    <property type="molecule type" value="Genomic_DNA"/>
</dbReference>
<dbReference type="PANTHER" id="PTHR30595">
    <property type="entry name" value="GLPR-RELATED TRANSCRIPTIONAL REPRESSOR"/>
    <property type="match status" value="1"/>
</dbReference>
<dbReference type="InterPro" id="IPR007421">
    <property type="entry name" value="Schlafen_AlbA_2_dom"/>
</dbReference>
<feature type="compositionally biased region" description="Polar residues" evidence="1">
    <location>
        <begin position="441"/>
        <end position="450"/>
    </location>
</feature>
<dbReference type="RefSeq" id="WP_241514139.1">
    <property type="nucleotide sequence ID" value="NZ_JAFEJT020000040.1"/>
</dbReference>
<feature type="domain" description="Schlafen AlbA-2" evidence="2">
    <location>
        <begin position="21"/>
        <end position="140"/>
    </location>
</feature>
<accession>A0ABS9VX08</accession>
<gene>
    <name evidence="3" type="ORF">JS533_009290</name>
</gene>
<protein>
    <submittedName>
        <fullName evidence="3">DNA binding domain-containing protein</fullName>
    </submittedName>
</protein>
<name>A0ABS9VX08_9BIFI</name>
<evidence type="ECO:0000313" key="3">
    <source>
        <dbReference type="EMBL" id="MCH9276456.1"/>
    </source>
</evidence>
<evidence type="ECO:0000259" key="2">
    <source>
        <dbReference type="Pfam" id="PF04326"/>
    </source>
</evidence>
<reference evidence="3 4" key="1">
    <citation type="journal article" date="2021" name="Environ. Microbiol.">
        <title>Genetic insights into the dark matter of the mammalian gut microbiota through targeted genome reconstruction.</title>
        <authorList>
            <person name="Lugli G.A."/>
            <person name="Alessandri G."/>
            <person name="Milani C."/>
            <person name="Viappiani A."/>
            <person name="Fontana F."/>
            <person name="Tarracchini C."/>
            <person name="Mancabelli L."/>
            <person name="Argentini C."/>
            <person name="Ruiz L."/>
            <person name="Margolles A."/>
            <person name="van Sinderen D."/>
            <person name="Turroni F."/>
            <person name="Ventura M."/>
        </authorList>
    </citation>
    <scope>NUCLEOTIDE SEQUENCE [LARGE SCALE GENOMIC DNA]</scope>
    <source>
        <strain evidence="3 4">MA1</strain>
    </source>
</reference>
<dbReference type="CDD" id="cd00090">
    <property type="entry name" value="HTH_ARSR"/>
    <property type="match status" value="1"/>
</dbReference>
<dbReference type="InterPro" id="IPR038475">
    <property type="entry name" value="RecG_C_sf"/>
</dbReference>
<dbReference type="PANTHER" id="PTHR30595:SF6">
    <property type="entry name" value="SCHLAFEN ALBA-2 DOMAIN-CONTAINING PROTEIN"/>
    <property type="match status" value="1"/>
</dbReference>
<reference evidence="3 4" key="2">
    <citation type="journal article" date="2021" name="Syst. Appl. Microbiol.">
        <title>Phylogenetic classification of ten novel species belonging to the genus Bifidobacterium comprising B. phasiani sp. nov., B. pongonis sp. nov., B. saguinibicoloris sp. nov., B. colobi sp. nov., B. simiiventris sp. nov., B. santillanense sp. nov., B. miconis sp. nov., B. amazonense sp. nov., B. pluvialisilvae sp. nov., and B. miconisargentati sp. nov.</title>
        <authorList>
            <person name="Lugli G.A."/>
            <person name="Calvete-Torre I."/>
            <person name="Alessandri G."/>
            <person name="Milani C."/>
            <person name="Turroni F."/>
            <person name="Laiolo P."/>
            <person name="Ossiprandi M.C."/>
            <person name="Margolles A."/>
            <person name="Ruiz L."/>
            <person name="Ventura M."/>
        </authorList>
    </citation>
    <scope>NUCLEOTIDE SEQUENCE [LARGE SCALE GENOMIC DNA]</scope>
    <source>
        <strain evidence="3 4">MA1</strain>
    </source>
</reference>
<dbReference type="Proteomes" id="UP000710815">
    <property type="component" value="Unassembled WGS sequence"/>
</dbReference>
<dbReference type="SUPFAM" id="SSF46785">
    <property type="entry name" value="Winged helix' DNA-binding domain"/>
    <property type="match status" value="1"/>
</dbReference>
<dbReference type="InterPro" id="IPR011991">
    <property type="entry name" value="ArsR-like_HTH"/>
</dbReference>
<dbReference type="Pfam" id="PF04326">
    <property type="entry name" value="SLFN_AlbA_2"/>
    <property type="match status" value="1"/>
</dbReference>
<dbReference type="Gene3D" id="1.10.10.10">
    <property type="entry name" value="Winged helix-like DNA-binding domain superfamily/Winged helix DNA-binding domain"/>
    <property type="match status" value="1"/>
</dbReference>
<evidence type="ECO:0000256" key="1">
    <source>
        <dbReference type="SAM" id="MobiDB-lite"/>
    </source>
</evidence>
<dbReference type="Pfam" id="PF13749">
    <property type="entry name" value="HATPase_c_4"/>
    <property type="match status" value="1"/>
</dbReference>
<comment type="caution">
    <text evidence="3">The sequence shown here is derived from an EMBL/GenBank/DDBJ whole genome shotgun (WGS) entry which is preliminary data.</text>
</comment>
<feature type="region of interest" description="Disordered" evidence="1">
    <location>
        <begin position="560"/>
        <end position="586"/>
    </location>
</feature>
<dbReference type="InterPro" id="IPR036390">
    <property type="entry name" value="WH_DNA-bd_sf"/>
</dbReference>
<dbReference type="InterPro" id="IPR038461">
    <property type="entry name" value="Schlafen_AlbA_2_dom_sf"/>
</dbReference>
<keyword evidence="4" id="KW-1185">Reference proteome</keyword>
<sequence>MWTEADLDDLLEPLRSARSDDQCIEVKESVGKLPASLAETISAFANGNGGTVTLGLSESNDFAPAAGFKPQPIAEALAQLCRDKMIPPLHPSIEIVPYRGSSVVIASIDELDPLDKPCYVATKGRYSGSFIRVWDGDRKLSSYEIDRLMENRVQPAFDRELIEEADPDDLLTDITQGILALKRRQSPRIFGAMSDDAALHALGVTGIGADGRTHPTLAGLLVAGNYPQQFLPRLNVTFACYPGYDKAGIDGVKFIDNRSFDGPVPEILNDVLSAVSRNMRIGGVLDGPFRKDTYEYPQDAVREAVVNAVMHRDYSPMARGGQIQVNMYKDRLEILSIGGLYGNVTPETIGEPGVSSTRNQTLAKLLESTPFRDGVVAENRGTGFDLIDTLLQDNGNGSPLIQNSLTMFSLTFHSADTAILPGNRRDPEYAEWGNRPENGYDTVQTPSAGQPTRRADVAGGSANTASMSESIRRQRRKDIGRPLVMPFPGRRRLTVTELDDAGIRPASDDPGNRSVLEEQMLHILQEQGTVQTPELMKLTGAPRSTITYQLRKLLTQGVIERTQPARSPKQSYRLRQPEPMPRGNGE</sequence>
<feature type="region of interest" description="Disordered" evidence="1">
    <location>
        <begin position="432"/>
        <end position="473"/>
    </location>
</feature>
<dbReference type="Gene3D" id="3.30.565.60">
    <property type="match status" value="1"/>
</dbReference>